<evidence type="ECO:0000256" key="1">
    <source>
        <dbReference type="ARBA" id="ARBA00004123"/>
    </source>
</evidence>
<feature type="region of interest" description="Disordered" evidence="6">
    <location>
        <begin position="85"/>
        <end position="118"/>
    </location>
</feature>
<evidence type="ECO:0000256" key="4">
    <source>
        <dbReference type="ARBA" id="ARBA00023163"/>
    </source>
</evidence>
<dbReference type="SUPFAM" id="SSF54171">
    <property type="entry name" value="DNA-binding domain"/>
    <property type="match status" value="1"/>
</dbReference>
<evidence type="ECO:0000256" key="5">
    <source>
        <dbReference type="ARBA" id="ARBA00023242"/>
    </source>
</evidence>
<evidence type="ECO:0000256" key="6">
    <source>
        <dbReference type="SAM" id="MobiDB-lite"/>
    </source>
</evidence>
<dbReference type="Proteomes" id="UP000283530">
    <property type="component" value="Unassembled WGS sequence"/>
</dbReference>
<keyword evidence="4" id="KW-0804">Transcription</keyword>
<comment type="subcellular location">
    <subcellularLocation>
        <location evidence="1">Nucleus</location>
    </subcellularLocation>
</comment>
<protein>
    <submittedName>
        <fullName evidence="8">Methyl-CpG-binding domain-containing protein 6</fullName>
    </submittedName>
</protein>
<evidence type="ECO:0000313" key="8">
    <source>
        <dbReference type="EMBL" id="RWR76729.1"/>
    </source>
</evidence>
<dbReference type="PROSITE" id="PS50982">
    <property type="entry name" value="MBD"/>
    <property type="match status" value="1"/>
</dbReference>
<evidence type="ECO:0000259" key="7">
    <source>
        <dbReference type="PROSITE" id="PS50982"/>
    </source>
</evidence>
<keyword evidence="3" id="KW-0238">DNA-binding</keyword>
<keyword evidence="2" id="KW-0805">Transcription regulation</keyword>
<feature type="region of interest" description="Disordered" evidence="6">
    <location>
        <begin position="1"/>
        <end position="30"/>
    </location>
</feature>
<accession>A0A3S3Q164</accession>
<gene>
    <name evidence="8" type="ORF">CKAN_00518600</name>
</gene>
<feature type="compositionally biased region" description="Polar residues" evidence="6">
    <location>
        <begin position="99"/>
        <end position="112"/>
    </location>
</feature>
<reference evidence="8 9" key="1">
    <citation type="journal article" date="2019" name="Nat. Plants">
        <title>Stout camphor tree genome fills gaps in understanding of flowering plant genome evolution.</title>
        <authorList>
            <person name="Chaw S.M."/>
            <person name="Liu Y.C."/>
            <person name="Wu Y.W."/>
            <person name="Wang H.Y."/>
            <person name="Lin C.I."/>
            <person name="Wu C.S."/>
            <person name="Ke H.M."/>
            <person name="Chang L.Y."/>
            <person name="Hsu C.Y."/>
            <person name="Yang H.T."/>
            <person name="Sudianto E."/>
            <person name="Hsu M.H."/>
            <person name="Wu K.P."/>
            <person name="Wang L.N."/>
            <person name="Leebens-Mack J.H."/>
            <person name="Tsai I.J."/>
        </authorList>
    </citation>
    <scope>NUCLEOTIDE SEQUENCE [LARGE SCALE GENOMIC DNA]</scope>
    <source>
        <strain evidence="9">cv. Chaw 1501</strain>
        <tissue evidence="8">Young leaves</tissue>
    </source>
</reference>
<dbReference type="EMBL" id="QPKB01000002">
    <property type="protein sequence ID" value="RWR76729.1"/>
    <property type="molecule type" value="Genomic_DNA"/>
</dbReference>
<dbReference type="AlphaFoldDB" id="A0A3S3Q164"/>
<dbReference type="PANTHER" id="PTHR12396:SF46">
    <property type="entry name" value="METHYL-CPG-BINDING DOMAIN-CONTAINING PROTEIN 6"/>
    <property type="match status" value="1"/>
</dbReference>
<feature type="domain" description="MBD" evidence="7">
    <location>
        <begin position="29"/>
        <end position="106"/>
    </location>
</feature>
<organism evidence="8 9">
    <name type="scientific">Cinnamomum micranthum f. kanehirae</name>
    <dbReference type="NCBI Taxonomy" id="337451"/>
    <lineage>
        <taxon>Eukaryota</taxon>
        <taxon>Viridiplantae</taxon>
        <taxon>Streptophyta</taxon>
        <taxon>Embryophyta</taxon>
        <taxon>Tracheophyta</taxon>
        <taxon>Spermatophyta</taxon>
        <taxon>Magnoliopsida</taxon>
        <taxon>Magnoliidae</taxon>
        <taxon>Laurales</taxon>
        <taxon>Lauraceae</taxon>
        <taxon>Cinnamomum</taxon>
    </lineage>
</organism>
<keyword evidence="9" id="KW-1185">Reference proteome</keyword>
<dbReference type="Pfam" id="PF01429">
    <property type="entry name" value="MBD"/>
    <property type="match status" value="1"/>
</dbReference>
<keyword evidence="5" id="KW-0539">Nucleus</keyword>
<dbReference type="Gene3D" id="3.30.890.10">
    <property type="entry name" value="Methyl-cpg-binding Protein 2, Chain A"/>
    <property type="match status" value="1"/>
</dbReference>
<dbReference type="OrthoDB" id="1939514at2759"/>
<dbReference type="InterPro" id="IPR016177">
    <property type="entry name" value="DNA-bd_dom_sf"/>
</dbReference>
<proteinExistence type="predicted"/>
<dbReference type="GO" id="GO:0003677">
    <property type="term" value="F:DNA binding"/>
    <property type="evidence" value="ECO:0007669"/>
    <property type="project" value="UniProtKB-KW"/>
</dbReference>
<dbReference type="GO" id="GO:0005634">
    <property type="term" value="C:nucleus"/>
    <property type="evidence" value="ECO:0007669"/>
    <property type="project" value="UniProtKB-SubCell"/>
</dbReference>
<dbReference type="STRING" id="337451.A0A3S3Q164"/>
<comment type="caution">
    <text evidence="8">The sequence shown here is derived from an EMBL/GenBank/DDBJ whole genome shotgun (WGS) entry which is preliminary data.</text>
</comment>
<evidence type="ECO:0000313" key="9">
    <source>
        <dbReference type="Proteomes" id="UP000283530"/>
    </source>
</evidence>
<name>A0A3S3Q164_9MAGN</name>
<sequence length="142" mass="16323">MPSEVNPAPLPATMGSRRGRRKKTEEELDEFWSQRPDWLPEGWTMHVKVRKDGATAGIRDRYFYESTTGRRFRSRKEVEKFIKTGEVPRYKPKPKTKESNVVPTSSQNSKPTPSGDMVLPPTLEFYIKNLQSYMSGGINSLK</sequence>
<evidence type="ECO:0000256" key="2">
    <source>
        <dbReference type="ARBA" id="ARBA00023015"/>
    </source>
</evidence>
<evidence type="ECO:0000256" key="3">
    <source>
        <dbReference type="ARBA" id="ARBA00023125"/>
    </source>
</evidence>
<dbReference type="InterPro" id="IPR001739">
    <property type="entry name" value="Methyl_CpG_DNA-bd"/>
</dbReference>
<dbReference type="PANTHER" id="PTHR12396">
    <property type="entry name" value="METHYL-CPG BINDING PROTEIN, MBD"/>
    <property type="match status" value="1"/>
</dbReference>